<dbReference type="Pfam" id="PF04326">
    <property type="entry name" value="SLFN_AlbA_2"/>
    <property type="match status" value="1"/>
</dbReference>
<dbReference type="OrthoDB" id="5497289at2"/>
<keyword evidence="4" id="KW-1185">Reference proteome</keyword>
<keyword evidence="3" id="KW-0238">DNA-binding</keyword>
<feature type="domain" description="CD-NTase-associated protein 12/Pycsar effector protein TIR" evidence="2">
    <location>
        <begin position="136"/>
        <end position="254"/>
    </location>
</feature>
<dbReference type="KEGG" id="cbar:PATL70BA_3314"/>
<dbReference type="GO" id="GO:0003677">
    <property type="term" value="F:DNA binding"/>
    <property type="evidence" value="ECO:0007669"/>
    <property type="project" value="UniProtKB-KW"/>
</dbReference>
<protein>
    <submittedName>
        <fullName evidence="3">DNA-binding protein</fullName>
    </submittedName>
</protein>
<evidence type="ECO:0000259" key="1">
    <source>
        <dbReference type="Pfam" id="PF04326"/>
    </source>
</evidence>
<evidence type="ECO:0000313" key="4">
    <source>
        <dbReference type="Proteomes" id="UP000279029"/>
    </source>
</evidence>
<gene>
    <name evidence="3" type="ORF">PATL70BA_3314</name>
</gene>
<dbReference type="InterPro" id="IPR019302">
    <property type="entry name" value="CAP12/PCTIR_TIR_dom"/>
</dbReference>
<dbReference type="EMBL" id="LR130778">
    <property type="protein sequence ID" value="VDN49240.1"/>
    <property type="molecule type" value="Genomic_DNA"/>
</dbReference>
<proteinExistence type="predicted"/>
<dbReference type="AlphaFoldDB" id="A0A3P7P6T2"/>
<dbReference type="RefSeq" id="WP_125138241.1">
    <property type="nucleotide sequence ID" value="NZ_LR130778.1"/>
</dbReference>
<reference evidence="3 4" key="1">
    <citation type="submission" date="2018-09" db="EMBL/GenBank/DDBJ databases">
        <authorList>
            <person name="Postec A."/>
        </authorList>
    </citation>
    <scope>NUCLEOTIDE SEQUENCE [LARGE SCALE GENOMIC DNA]</scope>
    <source>
        <strain evidence="3">70B-A</strain>
    </source>
</reference>
<sequence length="280" mass="30954">MMLYPLEELTELKFNNIYVRETPVSSKKLAQLVAASANSNGGHIIFGAGPRGIQFEVTGVSKDIHIEELLQKSLKRLDGKTNVEVRWSKKVKGHDVVNFTIEPADKPINLNGTFYIWQDDDIIIAEKGEILMDNSKVFIVHGRDDLAKVEVARFVEKLGLEAIILHEQASSGKTIIEKIEEHTNVGFGIVLYTPCDVGGLKGETDLKARARQNVVFEHGFLMGKIGRSNVCALVKSNVEKPNDISGVVYIGMDNAGGWQAELMKEMKSSGLEIDANRLYG</sequence>
<evidence type="ECO:0000259" key="2">
    <source>
        <dbReference type="Pfam" id="PF10137"/>
    </source>
</evidence>
<dbReference type="Pfam" id="PF10137">
    <property type="entry name" value="CAP12-PCTIR_TIR"/>
    <property type="match status" value="1"/>
</dbReference>
<dbReference type="InterPro" id="IPR038461">
    <property type="entry name" value="Schlafen_AlbA_2_dom_sf"/>
</dbReference>
<dbReference type="Proteomes" id="UP000279029">
    <property type="component" value="Chromosome"/>
</dbReference>
<dbReference type="InterPro" id="IPR007421">
    <property type="entry name" value="Schlafen_AlbA_2_dom"/>
</dbReference>
<dbReference type="GO" id="GO:0050135">
    <property type="term" value="F:NADP+ nucleosidase activity"/>
    <property type="evidence" value="ECO:0007669"/>
    <property type="project" value="InterPro"/>
</dbReference>
<name>A0A3P7P6T2_9FIRM</name>
<feature type="domain" description="Schlafen AlbA-2" evidence="1">
    <location>
        <begin position="26"/>
        <end position="120"/>
    </location>
</feature>
<evidence type="ECO:0000313" key="3">
    <source>
        <dbReference type="EMBL" id="VDN49240.1"/>
    </source>
</evidence>
<accession>A0A3P7P6T2</accession>
<dbReference type="Gene3D" id="3.30.950.30">
    <property type="entry name" value="Schlafen, AAA domain"/>
    <property type="match status" value="1"/>
</dbReference>
<organism evidence="3 4">
    <name type="scientific">Petrocella atlantisensis</name>
    <dbReference type="NCBI Taxonomy" id="2173034"/>
    <lineage>
        <taxon>Bacteria</taxon>
        <taxon>Bacillati</taxon>
        <taxon>Bacillota</taxon>
        <taxon>Clostridia</taxon>
        <taxon>Lachnospirales</taxon>
        <taxon>Vallitaleaceae</taxon>
        <taxon>Petrocella</taxon>
    </lineage>
</organism>